<feature type="compositionally biased region" description="Polar residues" evidence="1">
    <location>
        <begin position="74"/>
        <end position="117"/>
    </location>
</feature>
<accession>A0A158QX98</accession>
<dbReference type="Proteomes" id="UP000271162">
    <property type="component" value="Unassembled WGS sequence"/>
</dbReference>
<evidence type="ECO:0000313" key="3">
    <source>
        <dbReference type="Proteomes" id="UP000271162"/>
    </source>
</evidence>
<sequence>MSTRAAMCAASLEEHIQRLNSSNQSSQVTSSTMTPSASQEGTKAVVGPRTSGGQAVSSPTSTAHDRLPSDESKQQTSQPSSPAQDSKSLTDEPSTVANEQISPPDSLELNSSTQQTRKPVPNGNGMFSPHPPTCEDRFSLVIPEWV</sequence>
<evidence type="ECO:0000256" key="1">
    <source>
        <dbReference type="SAM" id="MobiDB-lite"/>
    </source>
</evidence>
<name>A0A158QX98_NIPBR</name>
<feature type="compositionally biased region" description="Low complexity" evidence="1">
    <location>
        <begin position="20"/>
        <end position="32"/>
    </location>
</feature>
<organism evidence="4">
    <name type="scientific">Nippostrongylus brasiliensis</name>
    <name type="common">Rat hookworm</name>
    <dbReference type="NCBI Taxonomy" id="27835"/>
    <lineage>
        <taxon>Eukaryota</taxon>
        <taxon>Metazoa</taxon>
        <taxon>Ecdysozoa</taxon>
        <taxon>Nematoda</taxon>
        <taxon>Chromadorea</taxon>
        <taxon>Rhabditida</taxon>
        <taxon>Rhabditina</taxon>
        <taxon>Rhabditomorpha</taxon>
        <taxon>Strongyloidea</taxon>
        <taxon>Heligmosomidae</taxon>
        <taxon>Nippostrongylus</taxon>
    </lineage>
</organism>
<feature type="compositionally biased region" description="Basic and acidic residues" evidence="1">
    <location>
        <begin position="63"/>
        <end position="73"/>
    </location>
</feature>
<dbReference type="WBParaSite" id="NBR_0000649601-mRNA-1">
    <property type="protein sequence ID" value="NBR_0000649601-mRNA-1"/>
    <property type="gene ID" value="NBR_0000649601"/>
</dbReference>
<proteinExistence type="predicted"/>
<protein>
    <submittedName>
        <fullName evidence="2 4">Uncharacterized protein</fullName>
    </submittedName>
</protein>
<evidence type="ECO:0000313" key="4">
    <source>
        <dbReference type="WBParaSite" id="NBR_0000649601-mRNA-1"/>
    </source>
</evidence>
<evidence type="ECO:0000313" key="2">
    <source>
        <dbReference type="EMBL" id="VDL70086.1"/>
    </source>
</evidence>
<feature type="region of interest" description="Disordered" evidence="1">
    <location>
        <begin position="16"/>
        <end position="146"/>
    </location>
</feature>
<reference evidence="4" key="1">
    <citation type="submission" date="2016-04" db="UniProtKB">
        <authorList>
            <consortium name="WormBaseParasite"/>
        </authorList>
    </citation>
    <scope>IDENTIFICATION</scope>
</reference>
<keyword evidence="3" id="KW-1185">Reference proteome</keyword>
<feature type="compositionally biased region" description="Polar residues" evidence="1">
    <location>
        <begin position="51"/>
        <end position="62"/>
    </location>
</feature>
<dbReference type="EMBL" id="UYSL01019804">
    <property type="protein sequence ID" value="VDL70086.1"/>
    <property type="molecule type" value="Genomic_DNA"/>
</dbReference>
<reference evidence="2 3" key="2">
    <citation type="submission" date="2018-11" db="EMBL/GenBank/DDBJ databases">
        <authorList>
            <consortium name="Pathogen Informatics"/>
        </authorList>
    </citation>
    <scope>NUCLEOTIDE SEQUENCE [LARGE SCALE GENOMIC DNA]</scope>
</reference>
<gene>
    <name evidence="2" type="ORF">NBR_LOCUS6497</name>
</gene>
<dbReference type="AlphaFoldDB" id="A0A158QX98"/>